<accession>A0A9P1JMH8</accession>
<reference evidence="1 2" key="1">
    <citation type="journal article" date="2011" name="PLoS Genet.">
        <title>Azospirillum genomes reveal transition of bacteria from aquatic to terrestrial environments.</title>
        <authorList>
            <person name="Wisniewski-Dye F."/>
            <person name="Borziak K."/>
            <person name="Khalsa-Moyers G."/>
            <person name="Alexandre G."/>
            <person name="Sukharnikov L.O."/>
            <person name="Wuichet K."/>
            <person name="Hurst G.B."/>
            <person name="McDonald W.H."/>
            <person name="Robertson J.S."/>
            <person name="Barbe V."/>
            <person name="Calteau A."/>
            <person name="Rouy Z."/>
            <person name="Mangenot S."/>
            <person name="Prigent-Combaret C."/>
            <person name="Normand P."/>
            <person name="Boyer M."/>
            <person name="Siguier P."/>
            <person name="Dessaux Y."/>
            <person name="Elmerich C."/>
            <person name="Condemine G."/>
            <person name="Krishnen G."/>
            <person name="Kennedy I."/>
            <person name="Paterson A.H."/>
            <person name="Gonzalez V."/>
            <person name="Mavingui P."/>
            <person name="Zhulin I.B."/>
        </authorList>
    </citation>
    <scope>NUCLEOTIDE SEQUENCE [LARGE SCALE GENOMIC DNA]</scope>
    <source>
        <strain evidence="1 2">Sp245</strain>
    </source>
</reference>
<dbReference type="AlphaFoldDB" id="A0A9P1JMH8"/>
<protein>
    <submittedName>
        <fullName evidence="1">Uncharacterized protein</fullName>
    </submittedName>
</protein>
<dbReference type="Proteomes" id="UP000007319">
    <property type="component" value="Chromosome"/>
</dbReference>
<name>A0A9P1JMH8_9PROT</name>
<dbReference type="KEGG" id="abs:AZOBR_10012"/>
<dbReference type="EMBL" id="HE577327">
    <property type="protein sequence ID" value="CCC96225.1"/>
    <property type="molecule type" value="Genomic_DNA"/>
</dbReference>
<gene>
    <name evidence="1" type="ORF">AZOBR_10012</name>
</gene>
<sequence length="30" mass="3379">MPTHNNMNHRNLQDAALLKGRSGITRYVVA</sequence>
<evidence type="ECO:0000313" key="1">
    <source>
        <dbReference type="EMBL" id="CCC96225.1"/>
    </source>
</evidence>
<proteinExistence type="predicted"/>
<organism evidence="1 2">
    <name type="scientific">Azospirillum baldaniorum</name>
    <dbReference type="NCBI Taxonomy" id="1064539"/>
    <lineage>
        <taxon>Bacteria</taxon>
        <taxon>Pseudomonadati</taxon>
        <taxon>Pseudomonadota</taxon>
        <taxon>Alphaproteobacteria</taxon>
        <taxon>Rhodospirillales</taxon>
        <taxon>Azospirillaceae</taxon>
        <taxon>Azospirillum</taxon>
    </lineage>
</organism>
<keyword evidence="2" id="KW-1185">Reference proteome</keyword>
<evidence type="ECO:0000313" key="2">
    <source>
        <dbReference type="Proteomes" id="UP000007319"/>
    </source>
</evidence>